<dbReference type="AlphaFoldDB" id="A0A2M9ZT35"/>
<dbReference type="OrthoDB" id="344511at2"/>
<dbReference type="Proteomes" id="UP000231962">
    <property type="component" value="Unassembled WGS sequence"/>
</dbReference>
<evidence type="ECO:0000313" key="1">
    <source>
        <dbReference type="EMBL" id="PJZ71610.1"/>
    </source>
</evidence>
<dbReference type="EMBL" id="NPDY01000001">
    <property type="protein sequence ID" value="PJZ71610.1"/>
    <property type="molecule type" value="Genomic_DNA"/>
</dbReference>
<gene>
    <name evidence="1" type="ORF">CH360_03095</name>
    <name evidence="2" type="ORF">CH373_03100</name>
</gene>
<evidence type="ECO:0000313" key="2">
    <source>
        <dbReference type="EMBL" id="PJZ75226.1"/>
    </source>
</evidence>
<accession>A0A2M9ZT35</accession>
<dbReference type="Pfam" id="PF06291">
    <property type="entry name" value="Lambda_Bor"/>
    <property type="match status" value="1"/>
</dbReference>
<name>A0A2M9ZT35_9LEPT</name>
<comment type="caution">
    <text evidence="2">The sequence shown here is derived from an EMBL/GenBank/DDBJ whole genome shotgun (WGS) entry which is preliminary data.</text>
</comment>
<dbReference type="EMBL" id="NPDZ01000001">
    <property type="protein sequence ID" value="PJZ75226.1"/>
    <property type="molecule type" value="Genomic_DNA"/>
</dbReference>
<evidence type="ECO:0000313" key="3">
    <source>
        <dbReference type="Proteomes" id="UP000231962"/>
    </source>
</evidence>
<organism evidence="2 4">
    <name type="scientific">Leptospira perolatii</name>
    <dbReference type="NCBI Taxonomy" id="2023191"/>
    <lineage>
        <taxon>Bacteria</taxon>
        <taxon>Pseudomonadati</taxon>
        <taxon>Spirochaetota</taxon>
        <taxon>Spirochaetia</taxon>
        <taxon>Leptospirales</taxon>
        <taxon>Leptospiraceae</taxon>
        <taxon>Leptospira</taxon>
    </lineage>
</organism>
<reference evidence="3 4" key="1">
    <citation type="submission" date="2017-07" db="EMBL/GenBank/DDBJ databases">
        <title>Leptospira spp. isolated from tropical soils.</title>
        <authorList>
            <person name="Thibeaux R."/>
            <person name="Iraola G."/>
            <person name="Ferres I."/>
            <person name="Bierque E."/>
            <person name="Girault D."/>
            <person name="Soupe-Gilbert M.-E."/>
            <person name="Picardeau M."/>
            <person name="Goarant C."/>
        </authorList>
    </citation>
    <scope>NUCLEOTIDE SEQUENCE [LARGE SCALE GENOMIC DNA]</scope>
    <source>
        <strain evidence="2 4">FH1-B-B1</strain>
        <strain evidence="1 3">FH1-B-C1</strain>
    </source>
</reference>
<dbReference type="InterPro" id="IPR010438">
    <property type="entry name" value="Lambda_Bor"/>
</dbReference>
<evidence type="ECO:0000313" key="4">
    <source>
        <dbReference type="Proteomes" id="UP000231990"/>
    </source>
</evidence>
<dbReference type="Proteomes" id="UP000231990">
    <property type="component" value="Unassembled WGS sequence"/>
</dbReference>
<keyword evidence="3" id="KW-1185">Reference proteome</keyword>
<proteinExistence type="predicted"/>
<sequence length="109" mass="12552">MFFGNCRHAWVRYAQAPPESCKIYPSSRECKKALELRNSITEQKGQVHKVQQTYYLMGFYPAARVLDTANYCPEGPKVVHQYTSFSDGLYEQLSLGIYSPQTLEVECYP</sequence>
<protein>
    <submittedName>
        <fullName evidence="2">Uncharacterized protein</fullName>
    </submittedName>
</protein>